<dbReference type="Gene3D" id="1.25.10.10">
    <property type="entry name" value="Leucine-rich Repeat Variant"/>
    <property type="match status" value="1"/>
</dbReference>
<comment type="caution">
    <text evidence="7">The sequence shown here is derived from an EMBL/GenBank/DDBJ whole genome shotgun (WGS) entry which is preliminary data.</text>
</comment>
<dbReference type="InterPro" id="IPR016024">
    <property type="entry name" value="ARM-type_fold"/>
</dbReference>
<evidence type="ECO:0000256" key="3">
    <source>
        <dbReference type="ARBA" id="ARBA00022776"/>
    </source>
</evidence>
<dbReference type="PANTHER" id="PTHR12663:SF0">
    <property type="entry name" value="PRECOCIOUS DISSOCIATION OF SISTERS 5, ISOFORM A"/>
    <property type="match status" value="1"/>
</dbReference>
<keyword evidence="2" id="KW-0132">Cell division</keyword>
<keyword evidence="8" id="KW-1185">Reference proteome</keyword>
<dbReference type="InterPro" id="IPR011989">
    <property type="entry name" value="ARM-like"/>
</dbReference>
<feature type="region of interest" description="Disordered" evidence="6">
    <location>
        <begin position="1"/>
        <end position="86"/>
    </location>
</feature>
<dbReference type="PANTHER" id="PTHR12663">
    <property type="entry name" value="ANDROGEN INDUCED INHIBITOR OF PROLIFERATION AS3 / PDS5-RELATED"/>
    <property type="match status" value="1"/>
</dbReference>
<keyword evidence="4" id="KW-0539">Nucleus</keyword>
<dbReference type="GO" id="GO:0006281">
    <property type="term" value="P:DNA repair"/>
    <property type="evidence" value="ECO:0007669"/>
    <property type="project" value="TreeGrafter"/>
</dbReference>
<dbReference type="GO" id="GO:0007064">
    <property type="term" value="P:mitotic sister chromatid cohesion"/>
    <property type="evidence" value="ECO:0007669"/>
    <property type="project" value="InterPro"/>
</dbReference>
<dbReference type="Pfam" id="PF20168">
    <property type="entry name" value="PDS5"/>
    <property type="match status" value="1"/>
</dbReference>
<comment type="subcellular location">
    <subcellularLocation>
        <location evidence="1">Nucleus</location>
    </subcellularLocation>
</comment>
<sequence>MAPRKTRSSTAAQRRAASKKVPPTRALRHEAVEEEFKAEDPDPNHVLTQQLENQTPRKPQSRQNRTNTPESDTILSGTYLSGAGRNSSALSKRLKETWQELQQTPSRQQQREDGVVDANMTQKLHIVAAELLQEKLLKHHDKNVRSLVACCLVELARVSAPDSPFSSNEELYRVFQLFIEQLRALSPEQTTTSRYLHHFHVLESLATVKSCLLVVGLDFTVEEEEDVVMVQLFEALFETFGENHSAKIENLMLSIMVACIEESDAVDLSLLDVILKPLVDAVNTDEPNGVEVDTDNSVKRNSAHMARELIRRTSDLLQNPLSNFFNNILIDGSSSLGSQQSSELKEHVHTLIYEVHKINPSLLLYVLPNVCLQLQVDEVATRSDAITLMGKLFASSHADYGHQYMKNFRDFLGRFRDASKEIRLQMIQVTVSVWENKPDMAEMLEKEFILRLSDPEWEVRQLVVRELCDFAANCLDLISEECLRAVGERMKDKKVTLRKETMTGLSQVFSAHISTYWEENEDEKRPLSLNHRNIPAAHIKKLGWIPDYVLKCYAYPQQELKLRVIQLLDDFLLPKAFSERARANGLLFLFHSLDATSKEALRRIFNERAKCQDVCKKFVDFKVHNRQKQRATEVDESALDTVKQQLYNGLSPLFSDVSGLNKLLEKLSKWKDHSVFKHLGELCDYSKSQQDARQARDQLVRSVGSKTPLGEFLKKLCRKLSLLTMNQASSAVLLDFLVLKEGRPSRENRSIVDLLVMASGELPELIAPFICDKITAILVGSTDDQDANVSVTSDEEDEEEPMRKDPRVILGTLHVLANYSRYWAIRNSLNGDAAEGNVPSANLVEKLHNFCLGGTDVEAQNFNAAKESRAAELAAFTLAHFYGKLEETTQLVRQLCSKDKLGSPKTSGALPALQSLEMFTKRCSQIFSEDESLFSRLWTHLLEDLIGKGEESLTPGTPASKERTPRGSRPVTAKLAEVRCLAIKIAVNLLVYCQSTRGSPDSQGHGTRLIKLLFGILRSGGNTFGSTPALAASFRTAASCGLMKIIRKRQFEALVSVPEWHLLGLTMQDSSEDVRRKFLKKLTSHLMKQSVQHPHKFLSYLALAATDASTSLKKDARNLLKVAVERMRRVFDAASSRESEELRSPGTPARSALMVPEYALPYVIHLVAHHPQFPVKLVERTPTVMVLRSALWSDQLAYLNFFLDGLVSANSSAADNIAFLLQILTKLSQCHDVEAPGDINIYPLIDSAAVLLKKKIKKQSNLQPFPGKIFLPKHLYRPGRPSTLATPGGRKEPESQESLGATAVRGPRIAVRTSLVHVCLVDI</sequence>
<organism evidence="7 8">
    <name type="scientific">Phytophthora citrophthora</name>
    <dbReference type="NCBI Taxonomy" id="4793"/>
    <lineage>
        <taxon>Eukaryota</taxon>
        <taxon>Sar</taxon>
        <taxon>Stramenopiles</taxon>
        <taxon>Oomycota</taxon>
        <taxon>Peronosporomycetes</taxon>
        <taxon>Peronosporales</taxon>
        <taxon>Peronosporaceae</taxon>
        <taxon>Phytophthora</taxon>
    </lineage>
</organism>
<keyword evidence="5" id="KW-0131">Cell cycle</keyword>
<dbReference type="CDD" id="cd19953">
    <property type="entry name" value="PDS5"/>
    <property type="match status" value="1"/>
</dbReference>
<feature type="compositionally biased region" description="Polar residues" evidence="6">
    <location>
        <begin position="46"/>
        <end position="86"/>
    </location>
</feature>
<evidence type="ECO:0000256" key="2">
    <source>
        <dbReference type="ARBA" id="ARBA00022618"/>
    </source>
</evidence>
<proteinExistence type="predicted"/>
<dbReference type="EMBL" id="JASMQC010000027">
    <property type="protein sequence ID" value="KAK1933933.1"/>
    <property type="molecule type" value="Genomic_DNA"/>
</dbReference>
<evidence type="ECO:0000256" key="1">
    <source>
        <dbReference type="ARBA" id="ARBA00004123"/>
    </source>
</evidence>
<feature type="region of interest" description="Disordered" evidence="6">
    <location>
        <begin position="949"/>
        <end position="969"/>
    </location>
</feature>
<dbReference type="InterPro" id="IPR039776">
    <property type="entry name" value="Pds5"/>
</dbReference>
<feature type="compositionally biased region" description="Basic and acidic residues" evidence="6">
    <location>
        <begin position="27"/>
        <end position="43"/>
    </location>
</feature>
<dbReference type="SUPFAM" id="SSF48371">
    <property type="entry name" value="ARM repeat"/>
    <property type="match status" value="1"/>
</dbReference>
<evidence type="ECO:0000256" key="5">
    <source>
        <dbReference type="ARBA" id="ARBA00023306"/>
    </source>
</evidence>
<evidence type="ECO:0000256" key="6">
    <source>
        <dbReference type="SAM" id="MobiDB-lite"/>
    </source>
</evidence>
<evidence type="ECO:0000313" key="8">
    <source>
        <dbReference type="Proteomes" id="UP001259832"/>
    </source>
</evidence>
<protein>
    <submittedName>
        <fullName evidence="7">Sister chromatid cohesion protein PDS5 B</fullName>
    </submittedName>
</protein>
<name>A0AAD9G8T6_9STRA</name>
<evidence type="ECO:0000256" key="4">
    <source>
        <dbReference type="ARBA" id="ARBA00023242"/>
    </source>
</evidence>
<reference evidence="7" key="1">
    <citation type="submission" date="2023-08" db="EMBL/GenBank/DDBJ databases">
        <title>Reference Genome Resource for the Citrus Pathogen Phytophthora citrophthora.</title>
        <authorList>
            <person name="Moller H."/>
            <person name="Coetzee B."/>
            <person name="Rose L.J."/>
            <person name="Van Niekerk J.M."/>
        </authorList>
    </citation>
    <scope>NUCLEOTIDE SEQUENCE</scope>
    <source>
        <strain evidence="7">STE-U-9442</strain>
    </source>
</reference>
<keyword evidence="3" id="KW-0498">Mitosis</keyword>
<dbReference type="GO" id="GO:0051301">
    <property type="term" value="P:cell division"/>
    <property type="evidence" value="ECO:0007669"/>
    <property type="project" value="UniProtKB-KW"/>
</dbReference>
<dbReference type="GO" id="GO:0005634">
    <property type="term" value="C:nucleus"/>
    <property type="evidence" value="ECO:0007669"/>
    <property type="project" value="UniProtKB-SubCell"/>
</dbReference>
<gene>
    <name evidence="7" type="ORF">P3T76_011693</name>
</gene>
<feature type="region of interest" description="Disordered" evidence="6">
    <location>
        <begin position="1277"/>
        <end position="1301"/>
    </location>
</feature>
<evidence type="ECO:0000313" key="7">
    <source>
        <dbReference type="EMBL" id="KAK1933933.1"/>
    </source>
</evidence>
<dbReference type="Proteomes" id="UP001259832">
    <property type="component" value="Unassembled WGS sequence"/>
</dbReference>
<dbReference type="GO" id="GO:0000785">
    <property type="term" value="C:chromatin"/>
    <property type="evidence" value="ECO:0007669"/>
    <property type="project" value="TreeGrafter"/>
</dbReference>
<accession>A0AAD9G8T6</accession>